<dbReference type="EMBL" id="CM014091">
    <property type="protein sequence ID" value="TKS82519.1"/>
    <property type="molecule type" value="Genomic_DNA"/>
</dbReference>
<dbReference type="Gene3D" id="1.10.8.10">
    <property type="entry name" value="DNA helicase RuvA subunit, C-terminal domain"/>
    <property type="match status" value="1"/>
</dbReference>
<dbReference type="SMART" id="SM00259">
    <property type="entry name" value="ZnF_A20"/>
    <property type="match status" value="1"/>
</dbReference>
<accession>A0A4U5V4I6</accession>
<keyword evidence="11" id="KW-0833">Ubl conjugation pathway</keyword>
<evidence type="ECO:0000256" key="12">
    <source>
        <dbReference type="ARBA" id="ARBA00022801"/>
    </source>
</evidence>
<dbReference type="SUPFAM" id="SSF57716">
    <property type="entry name" value="Glucocorticoid receptor-like (DNA-binding domain)"/>
    <property type="match status" value="1"/>
</dbReference>
<evidence type="ECO:0000256" key="10">
    <source>
        <dbReference type="ARBA" id="ARBA00022771"/>
    </source>
</evidence>
<evidence type="ECO:0000256" key="4">
    <source>
        <dbReference type="ARBA" id="ARBA00005865"/>
    </source>
</evidence>
<evidence type="ECO:0000259" key="17">
    <source>
        <dbReference type="PROSITE" id="PS50802"/>
    </source>
</evidence>
<evidence type="ECO:0000259" key="18">
    <source>
        <dbReference type="PROSITE" id="PS51036"/>
    </source>
</evidence>
<dbReference type="InterPro" id="IPR002653">
    <property type="entry name" value="Znf_A20"/>
</dbReference>
<keyword evidence="15" id="KW-0539">Nucleus</keyword>
<keyword evidence="7" id="KW-0597">Phosphoprotein</keyword>
<dbReference type="PROSITE" id="PS51036">
    <property type="entry name" value="ZF_A20"/>
    <property type="match status" value="1"/>
</dbReference>
<dbReference type="Pfam" id="PF02338">
    <property type="entry name" value="OTU"/>
    <property type="match status" value="1"/>
</dbReference>
<dbReference type="GO" id="GO:0004843">
    <property type="term" value="F:cysteine-type deubiquitinase activity"/>
    <property type="evidence" value="ECO:0007669"/>
    <property type="project" value="UniProtKB-EC"/>
</dbReference>
<dbReference type="Pfam" id="PF22566">
    <property type="entry name" value="UBA_8"/>
    <property type="match status" value="1"/>
</dbReference>
<protein>
    <recommendedName>
        <fullName evidence="5">ubiquitinyl hydrolase 1</fullName>
        <ecNumber evidence="5">3.4.19.12</ecNumber>
    </recommendedName>
</protein>
<feature type="compositionally biased region" description="Basic and acidic residues" evidence="16">
    <location>
        <begin position="512"/>
        <end position="530"/>
    </location>
</feature>
<keyword evidence="20" id="KW-1185">Reference proteome</keyword>
<dbReference type="PROSITE" id="PS50802">
    <property type="entry name" value="OTU"/>
    <property type="match status" value="1"/>
</dbReference>
<dbReference type="Pfam" id="PF01754">
    <property type="entry name" value="zf-A20"/>
    <property type="match status" value="1"/>
</dbReference>
<comment type="catalytic activity">
    <reaction evidence="1">
        <text>Thiol-dependent hydrolysis of ester, thioester, amide, peptide and isopeptide bonds formed by the C-terminal Gly of ubiquitin (a 76-residue protein attached to proteins as an intracellular targeting signal).</text>
        <dbReference type="EC" id="3.4.19.12"/>
    </reaction>
</comment>
<keyword evidence="13" id="KW-0788">Thiol protease</keyword>
<keyword evidence="6" id="KW-0963">Cytoplasm</keyword>
<comment type="subcellular location">
    <subcellularLocation>
        <location evidence="3">Cytoplasm</location>
    </subcellularLocation>
    <subcellularLocation>
        <location evidence="2">Nucleus</location>
    </subcellularLocation>
</comment>
<feature type="compositionally biased region" description="Low complexity" evidence="16">
    <location>
        <begin position="465"/>
        <end position="479"/>
    </location>
</feature>
<evidence type="ECO:0000313" key="20">
    <source>
        <dbReference type="Proteomes" id="UP000298787"/>
    </source>
</evidence>
<feature type="region of interest" description="Disordered" evidence="16">
    <location>
        <begin position="682"/>
        <end position="701"/>
    </location>
</feature>
<dbReference type="FunFam" id="1.10.8.10:FF:000017">
    <property type="entry name" value="OTU domain-containing protein 7A"/>
    <property type="match status" value="1"/>
</dbReference>
<keyword evidence="9" id="KW-0479">Metal-binding</keyword>
<dbReference type="CDD" id="cd22772">
    <property type="entry name" value="OTU_OTUD7B"/>
    <property type="match status" value="1"/>
</dbReference>
<evidence type="ECO:0000256" key="9">
    <source>
        <dbReference type="ARBA" id="ARBA00022723"/>
    </source>
</evidence>
<keyword evidence="12" id="KW-0378">Hydrolase</keyword>
<feature type="compositionally biased region" description="Low complexity" evidence="16">
    <location>
        <begin position="535"/>
        <end position="553"/>
    </location>
</feature>
<gene>
    <name evidence="19" type="ORF">D9C73_016628</name>
</gene>
<feature type="domain" description="OTU" evidence="17">
    <location>
        <begin position="178"/>
        <end position="358"/>
    </location>
</feature>
<dbReference type="GO" id="GO:0003677">
    <property type="term" value="F:DNA binding"/>
    <property type="evidence" value="ECO:0007669"/>
    <property type="project" value="InterPro"/>
</dbReference>
<dbReference type="InterPro" id="IPR051346">
    <property type="entry name" value="OTU_Deubiquitinase"/>
</dbReference>
<evidence type="ECO:0000256" key="15">
    <source>
        <dbReference type="ARBA" id="ARBA00023242"/>
    </source>
</evidence>
<feature type="compositionally biased region" description="Basic and acidic residues" evidence="16">
    <location>
        <begin position="449"/>
        <end position="464"/>
    </location>
</feature>
<reference evidence="19 20" key="1">
    <citation type="submission" date="2019-01" db="EMBL/GenBank/DDBJ databases">
        <title>Genome Assembly of Collichthys lucidus.</title>
        <authorList>
            <person name="Cai M."/>
            <person name="Xiao S."/>
        </authorList>
    </citation>
    <scope>NUCLEOTIDE SEQUENCE [LARGE SCALE GENOMIC DNA]</scope>
    <source>
        <strain evidence="19">JT15FE1705JMU</strain>
        <tissue evidence="19">Muscle</tissue>
    </source>
</reference>
<dbReference type="GO" id="GO:0070536">
    <property type="term" value="P:protein K63-linked deubiquitination"/>
    <property type="evidence" value="ECO:0007669"/>
    <property type="project" value="TreeGrafter"/>
</dbReference>
<dbReference type="Proteomes" id="UP000298787">
    <property type="component" value="Chromosome 14"/>
</dbReference>
<dbReference type="GO" id="GO:0035871">
    <property type="term" value="P:protein K11-linked deubiquitination"/>
    <property type="evidence" value="ECO:0007669"/>
    <property type="project" value="TreeGrafter"/>
</dbReference>
<dbReference type="GO" id="GO:0070530">
    <property type="term" value="F:K63-linked polyubiquitin modification-dependent protein binding"/>
    <property type="evidence" value="ECO:0007669"/>
    <property type="project" value="TreeGrafter"/>
</dbReference>
<evidence type="ECO:0000256" key="11">
    <source>
        <dbReference type="ARBA" id="ARBA00022786"/>
    </source>
</evidence>
<sequence>MTVDMDAVLSDFVRSTGAEPGLARDLLEGKNWDFTAALSDFEQLRQVHAGNLAYSFAEDRTYLPPEKEMARVGRPMLHRQDEVVQAATEKRLSRGISHASSTIVSLARSHVSSTGGTSNEPLLDTPLCTFQLPDLTVYRDDFRGFIERDLIEQSMMVALEHAGRLNWWTKVVSNCQSLLPLATSGDGNCLLHAASLGMWGFHDRDLMLRKSLYALMDHGLEREALKRRWRWQQTQQNKESGLVYTEEEWQKEWNELLKLASSEPRIHYSTNGTNGAESSDEPVYESLEEFHVFVLAHVLRRPIVVVADTMLRDSGGEAFAPIPFGGIYLPLEVPAAKCHRSPLVLAYDQAHFSALVSMEQKDRSKEQAVVIPLTDSEHKMLPLHFAVDPGKDWEWGKDDTDNVMLASVALSLEAKLQMLHSYMTVTWLPLPCEQAPLAQPESPTASAGEDARTPPDSGESDKESVSSSSNGNGDTTTGSAVNGGGSLAKNSSSSSSSSSSSGSAGAGTGTAGKDKTKKEKDKDKDKKRADSVANKLGSFGKSLGSKLKKNVGGLMTGKNAGAGGVKQEGGEKKKGSFRGRKGSKDGSPSAHTSEDSGKGSPSSGSERLNGTGSSMSSSGGSSTESDTYKYSADVKVSLGILRAAMQGERKFVFASLLTTSNRQPFQEEMIQRYLTDAEERFRAEQDQQRRDAERKGVTNGIQIPKKDVVGAELTYRPYEAKEELPDNSSTSFKPTPLSPSMYSAVVPIPRPSFIEQPLAPAPLTQHLHMHGYMDTRRQLAGGSPATSYPGLPSYATLPRHCPTTQVPAHPQYNNSQGPSSLSPSRLAPSYPPEFDPPDYPGSEPTGGSYTNGFRDMRSNLDSRSGQPPVRHYSLGSAGGLANLQSSRCRTPSCTYYGHPETSDYCSYCYREELKKREPEPAIHRHCHLCSWEIRGTVFLVAFFSICPRGITILFVHRAR</sequence>
<feature type="region of interest" description="Disordered" evidence="16">
    <location>
        <begin position="436"/>
        <end position="628"/>
    </location>
</feature>
<dbReference type="AlphaFoldDB" id="A0A4U5V4I6"/>
<dbReference type="GO" id="GO:0071947">
    <property type="term" value="P:protein deubiquitination involved in ubiquitin-dependent protein catabolic process"/>
    <property type="evidence" value="ECO:0007669"/>
    <property type="project" value="TreeGrafter"/>
</dbReference>
<keyword evidence="8" id="KW-0645">Protease</keyword>
<feature type="compositionally biased region" description="Polar residues" evidence="16">
    <location>
        <begin position="802"/>
        <end position="817"/>
    </location>
</feature>
<proteinExistence type="inferred from homology"/>
<organism evidence="19 20">
    <name type="scientific">Collichthys lucidus</name>
    <name type="common">Big head croaker</name>
    <name type="synonym">Sciaena lucida</name>
    <dbReference type="NCBI Taxonomy" id="240159"/>
    <lineage>
        <taxon>Eukaryota</taxon>
        <taxon>Metazoa</taxon>
        <taxon>Chordata</taxon>
        <taxon>Craniata</taxon>
        <taxon>Vertebrata</taxon>
        <taxon>Euteleostomi</taxon>
        <taxon>Actinopterygii</taxon>
        <taxon>Neopterygii</taxon>
        <taxon>Teleostei</taxon>
        <taxon>Neoteleostei</taxon>
        <taxon>Acanthomorphata</taxon>
        <taxon>Eupercaria</taxon>
        <taxon>Sciaenidae</taxon>
        <taxon>Collichthys</taxon>
    </lineage>
</organism>
<dbReference type="PANTHER" id="PTHR13367:SF8">
    <property type="entry name" value="OTU DOMAIN-CONTAINING PROTEIN 7B"/>
    <property type="match status" value="1"/>
</dbReference>
<dbReference type="Gene3D" id="1.20.5.4770">
    <property type="match status" value="1"/>
</dbReference>
<dbReference type="STRING" id="240159.A0A4U5V4I6"/>
<feature type="compositionally biased region" description="Low complexity" evidence="16">
    <location>
        <begin position="610"/>
        <end position="625"/>
    </location>
</feature>
<name>A0A4U5V4I6_COLLU</name>
<evidence type="ECO:0000256" key="3">
    <source>
        <dbReference type="ARBA" id="ARBA00004496"/>
    </source>
</evidence>
<evidence type="ECO:0000256" key="6">
    <source>
        <dbReference type="ARBA" id="ARBA00022490"/>
    </source>
</evidence>
<feature type="compositionally biased region" description="Low complexity" evidence="16">
    <location>
        <begin position="818"/>
        <end position="828"/>
    </location>
</feature>
<feature type="region of interest" description="Disordered" evidence="16">
    <location>
        <begin position="777"/>
        <end position="876"/>
    </location>
</feature>
<evidence type="ECO:0000256" key="8">
    <source>
        <dbReference type="ARBA" id="ARBA00022670"/>
    </source>
</evidence>
<dbReference type="GO" id="GO:0008270">
    <property type="term" value="F:zinc ion binding"/>
    <property type="evidence" value="ECO:0007669"/>
    <property type="project" value="UniProtKB-KW"/>
</dbReference>
<feature type="compositionally biased region" description="Low complexity" evidence="16">
    <location>
        <begin position="487"/>
        <end position="503"/>
    </location>
</feature>
<dbReference type="CDD" id="cd14347">
    <property type="entry name" value="UBA_Cezanne_like"/>
    <property type="match status" value="1"/>
</dbReference>
<feature type="compositionally biased region" description="Basic and acidic residues" evidence="16">
    <location>
        <begin position="682"/>
        <end position="696"/>
    </location>
</feature>
<dbReference type="EC" id="3.4.19.12" evidence="5"/>
<dbReference type="InterPro" id="IPR003323">
    <property type="entry name" value="OTU_dom"/>
</dbReference>
<keyword evidence="10" id="KW-0863">Zinc-finger</keyword>
<evidence type="ECO:0000256" key="14">
    <source>
        <dbReference type="ARBA" id="ARBA00022833"/>
    </source>
</evidence>
<evidence type="ECO:0000313" key="19">
    <source>
        <dbReference type="EMBL" id="TKS82519.1"/>
    </source>
</evidence>
<feature type="domain" description="A20-type" evidence="18">
    <location>
        <begin position="882"/>
        <end position="917"/>
    </location>
</feature>
<evidence type="ECO:0000256" key="13">
    <source>
        <dbReference type="ARBA" id="ARBA00022807"/>
    </source>
</evidence>
<evidence type="ECO:0000256" key="5">
    <source>
        <dbReference type="ARBA" id="ARBA00012759"/>
    </source>
</evidence>
<feature type="compositionally biased region" description="Polar residues" evidence="16">
    <location>
        <begin position="599"/>
        <end position="608"/>
    </location>
</feature>
<comment type="similarity">
    <text evidence="4">Belongs to the peptidase C64 family.</text>
</comment>
<dbReference type="GO" id="GO:0071108">
    <property type="term" value="P:protein K48-linked deubiquitination"/>
    <property type="evidence" value="ECO:0007669"/>
    <property type="project" value="TreeGrafter"/>
</dbReference>
<keyword evidence="14" id="KW-0862">Zinc</keyword>
<evidence type="ECO:0000256" key="7">
    <source>
        <dbReference type="ARBA" id="ARBA00022553"/>
    </source>
</evidence>
<dbReference type="GO" id="GO:0005737">
    <property type="term" value="C:cytoplasm"/>
    <property type="evidence" value="ECO:0007669"/>
    <property type="project" value="UniProtKB-SubCell"/>
</dbReference>
<evidence type="ECO:0000256" key="16">
    <source>
        <dbReference type="SAM" id="MobiDB-lite"/>
    </source>
</evidence>
<dbReference type="InterPro" id="IPR054109">
    <property type="entry name" value="UBA_8"/>
</dbReference>
<dbReference type="GO" id="GO:0005634">
    <property type="term" value="C:nucleus"/>
    <property type="evidence" value="ECO:0007669"/>
    <property type="project" value="UniProtKB-SubCell"/>
</dbReference>
<feature type="compositionally biased region" description="Pro residues" evidence="16">
    <location>
        <begin position="829"/>
        <end position="839"/>
    </location>
</feature>
<evidence type="ECO:0000256" key="1">
    <source>
        <dbReference type="ARBA" id="ARBA00000707"/>
    </source>
</evidence>
<evidence type="ECO:0000256" key="2">
    <source>
        <dbReference type="ARBA" id="ARBA00004123"/>
    </source>
</evidence>
<dbReference type="PANTHER" id="PTHR13367">
    <property type="entry name" value="UBIQUITIN THIOESTERASE"/>
    <property type="match status" value="1"/>
</dbReference>